<dbReference type="Pfam" id="PF07690">
    <property type="entry name" value="MFS_1"/>
    <property type="match status" value="1"/>
</dbReference>
<dbReference type="SUPFAM" id="SSF103473">
    <property type="entry name" value="MFS general substrate transporter"/>
    <property type="match status" value="1"/>
</dbReference>
<dbReference type="InParanoid" id="A0A0L0H5M7"/>
<keyword evidence="9" id="KW-1185">Reference proteome</keyword>
<dbReference type="STRING" id="645134.A0A0L0H5M7"/>
<feature type="region of interest" description="Disordered" evidence="5">
    <location>
        <begin position="1"/>
        <end position="36"/>
    </location>
</feature>
<dbReference type="OrthoDB" id="3936150at2759"/>
<dbReference type="CDD" id="cd17323">
    <property type="entry name" value="MFS_Tpo1_MDR_like"/>
    <property type="match status" value="1"/>
</dbReference>
<name>A0A0L0H5M7_SPIPD</name>
<feature type="transmembrane region" description="Helical" evidence="6">
    <location>
        <begin position="312"/>
        <end position="332"/>
    </location>
</feature>
<dbReference type="PANTHER" id="PTHR23502:SF5">
    <property type="entry name" value="QUINIDINE RESISTANCE PROTEIN 3"/>
    <property type="match status" value="1"/>
</dbReference>
<dbReference type="GO" id="GO:0005886">
    <property type="term" value="C:plasma membrane"/>
    <property type="evidence" value="ECO:0007669"/>
    <property type="project" value="TreeGrafter"/>
</dbReference>
<dbReference type="Gene3D" id="1.20.1720.10">
    <property type="entry name" value="Multidrug resistance protein D"/>
    <property type="match status" value="1"/>
</dbReference>
<feature type="transmembrane region" description="Helical" evidence="6">
    <location>
        <begin position="352"/>
        <end position="371"/>
    </location>
</feature>
<dbReference type="PANTHER" id="PTHR23502">
    <property type="entry name" value="MAJOR FACILITATOR SUPERFAMILY"/>
    <property type="match status" value="1"/>
</dbReference>
<feature type="compositionally biased region" description="Low complexity" evidence="5">
    <location>
        <begin position="1"/>
        <end position="16"/>
    </location>
</feature>
<feature type="transmembrane region" description="Helical" evidence="6">
    <location>
        <begin position="57"/>
        <end position="81"/>
    </location>
</feature>
<dbReference type="Proteomes" id="UP000053201">
    <property type="component" value="Unassembled WGS sequence"/>
</dbReference>
<dbReference type="OMA" id="WLGWRAN"/>
<gene>
    <name evidence="8" type="ORF">SPPG_08359</name>
</gene>
<feature type="transmembrane region" description="Helical" evidence="6">
    <location>
        <begin position="187"/>
        <end position="209"/>
    </location>
</feature>
<organism evidence="8 9">
    <name type="scientific">Spizellomyces punctatus (strain DAOM BR117)</name>
    <dbReference type="NCBI Taxonomy" id="645134"/>
    <lineage>
        <taxon>Eukaryota</taxon>
        <taxon>Fungi</taxon>
        <taxon>Fungi incertae sedis</taxon>
        <taxon>Chytridiomycota</taxon>
        <taxon>Chytridiomycota incertae sedis</taxon>
        <taxon>Chytridiomycetes</taxon>
        <taxon>Spizellomycetales</taxon>
        <taxon>Spizellomycetaceae</taxon>
        <taxon>Spizellomyces</taxon>
    </lineage>
</organism>
<evidence type="ECO:0000256" key="2">
    <source>
        <dbReference type="ARBA" id="ARBA00022692"/>
    </source>
</evidence>
<dbReference type="InterPro" id="IPR036259">
    <property type="entry name" value="MFS_trans_sf"/>
</dbReference>
<dbReference type="GO" id="GO:0022857">
    <property type="term" value="F:transmembrane transporter activity"/>
    <property type="evidence" value="ECO:0007669"/>
    <property type="project" value="InterPro"/>
</dbReference>
<evidence type="ECO:0000256" key="5">
    <source>
        <dbReference type="SAM" id="MobiDB-lite"/>
    </source>
</evidence>
<feature type="transmembrane region" description="Helical" evidence="6">
    <location>
        <begin position="269"/>
        <end position="292"/>
    </location>
</feature>
<evidence type="ECO:0000259" key="7">
    <source>
        <dbReference type="PROSITE" id="PS50850"/>
    </source>
</evidence>
<evidence type="ECO:0000256" key="1">
    <source>
        <dbReference type="ARBA" id="ARBA00004141"/>
    </source>
</evidence>
<feature type="transmembrane region" description="Helical" evidence="6">
    <location>
        <begin position="417"/>
        <end position="434"/>
    </location>
</feature>
<reference evidence="8 9" key="1">
    <citation type="submission" date="2009-08" db="EMBL/GenBank/DDBJ databases">
        <title>The Genome Sequence of Spizellomyces punctatus strain DAOM BR117.</title>
        <authorList>
            <consortium name="The Broad Institute Genome Sequencing Platform"/>
            <person name="Russ C."/>
            <person name="Cuomo C."/>
            <person name="Shea T."/>
            <person name="Young S.K."/>
            <person name="Zeng Q."/>
            <person name="Koehrsen M."/>
            <person name="Haas B."/>
            <person name="Borodovsky M."/>
            <person name="Guigo R."/>
            <person name="Alvarado L."/>
            <person name="Berlin A."/>
            <person name="Bochicchio J."/>
            <person name="Borenstein D."/>
            <person name="Chapman S."/>
            <person name="Chen Z."/>
            <person name="Engels R."/>
            <person name="Freedman E."/>
            <person name="Gellesch M."/>
            <person name="Goldberg J."/>
            <person name="Griggs A."/>
            <person name="Gujja S."/>
            <person name="Heiman D."/>
            <person name="Hepburn T."/>
            <person name="Howarth C."/>
            <person name="Jen D."/>
            <person name="Larson L."/>
            <person name="Lewis B."/>
            <person name="Mehta T."/>
            <person name="Park D."/>
            <person name="Pearson M."/>
            <person name="Roberts A."/>
            <person name="Saif S."/>
            <person name="Shenoy N."/>
            <person name="Sisk P."/>
            <person name="Stolte C."/>
            <person name="Sykes S."/>
            <person name="Thomson T."/>
            <person name="Walk T."/>
            <person name="White J."/>
            <person name="Yandava C."/>
            <person name="Burger G."/>
            <person name="Gray M.W."/>
            <person name="Holland P.W.H."/>
            <person name="King N."/>
            <person name="Lang F.B.F."/>
            <person name="Roger A.J."/>
            <person name="Ruiz-Trillo I."/>
            <person name="Lander E."/>
            <person name="Nusbaum C."/>
        </authorList>
    </citation>
    <scope>NUCLEOTIDE SEQUENCE [LARGE SCALE GENOMIC DNA]</scope>
    <source>
        <strain evidence="8 9">DAOM BR117</strain>
    </source>
</reference>
<dbReference type="FunCoup" id="A0A0L0H5M7">
    <property type="interactions" value="148"/>
</dbReference>
<keyword evidence="4 6" id="KW-0472">Membrane</keyword>
<feature type="domain" description="Major facilitator superfamily (MFS) profile" evidence="7">
    <location>
        <begin position="59"/>
        <end position="465"/>
    </location>
</feature>
<feature type="transmembrane region" description="Helical" evidence="6">
    <location>
        <begin position="440"/>
        <end position="462"/>
    </location>
</feature>
<evidence type="ECO:0000256" key="6">
    <source>
        <dbReference type="SAM" id="Phobius"/>
    </source>
</evidence>
<dbReference type="GeneID" id="27691528"/>
<dbReference type="InterPro" id="IPR011701">
    <property type="entry name" value="MFS"/>
</dbReference>
<feature type="transmembrane region" description="Helical" evidence="6">
    <location>
        <begin position="215"/>
        <end position="234"/>
    </location>
</feature>
<protein>
    <submittedName>
        <fullName evidence="8">Multidrug resistance protein</fullName>
    </submittedName>
</protein>
<keyword evidence="3 6" id="KW-1133">Transmembrane helix</keyword>
<evidence type="ECO:0000256" key="3">
    <source>
        <dbReference type="ARBA" id="ARBA00022989"/>
    </source>
</evidence>
<keyword evidence="2 6" id="KW-0812">Transmembrane</keyword>
<dbReference type="InterPro" id="IPR020846">
    <property type="entry name" value="MFS_dom"/>
</dbReference>
<sequence length="479" mass="51781">MTEGTTSTKSSDASSTQLELPMSDAERSETGKSPSGCDITITETVIMDKVYSTRERYTILSIVALSGMMSPINTTIMYPALPSMARDFHTSTNTINLTIAVFMFCIALFPLGWGTVSDLLGRRYVYLSSLTLYTIASLCLGFARDIPTLLLLRVLQAAGSSSVLSVGAGTIADVFKGPERGKAMGLFYLGPLFGPVLGPVLGGVIHDYVGGWPSIFWFLSILGGIVVIAVWFWLPETMPRRQAHGDGSAEKKGALYMLSKCNPLQPVTYFKFPVTIVTTLYTSVVFATIYFINLSLEVAFEEKYHLSPFTIGLTYLGFGAGSIIGSTTGGRLADIFTARSPGCPQMRLKSSLIGAAVYPIGVFGYGISVYYKTNLAIPILSHVLVGFGMTFSYTGIATYLVDIFPGHSARVIAAQNLIRYGAGGLASIIVLPILDHTTYLVMFTILAAINLLAASCILWTIIRGPVWQEDVKQRLLDVN</sequence>
<dbReference type="RefSeq" id="XP_016604246.1">
    <property type="nucleotide sequence ID" value="XM_016756518.1"/>
</dbReference>
<dbReference type="VEuPathDB" id="FungiDB:SPPG_08359"/>
<accession>A0A0L0H5M7</accession>
<feature type="transmembrane region" description="Helical" evidence="6">
    <location>
        <begin position="93"/>
        <end position="112"/>
    </location>
</feature>
<evidence type="ECO:0000313" key="8">
    <source>
        <dbReference type="EMBL" id="KNC96206.1"/>
    </source>
</evidence>
<feature type="transmembrane region" description="Helical" evidence="6">
    <location>
        <begin position="124"/>
        <end position="143"/>
    </location>
</feature>
<proteinExistence type="predicted"/>
<dbReference type="EMBL" id="KQ257470">
    <property type="protein sequence ID" value="KNC96206.1"/>
    <property type="molecule type" value="Genomic_DNA"/>
</dbReference>
<dbReference type="eggNOG" id="KOG0255">
    <property type="taxonomic scope" value="Eukaryota"/>
</dbReference>
<dbReference type="AlphaFoldDB" id="A0A0L0H5M7"/>
<comment type="subcellular location">
    <subcellularLocation>
        <location evidence="1">Membrane</location>
        <topology evidence="1">Multi-pass membrane protein</topology>
    </subcellularLocation>
</comment>
<dbReference type="PROSITE" id="PS50850">
    <property type="entry name" value="MFS"/>
    <property type="match status" value="1"/>
</dbReference>
<evidence type="ECO:0000256" key="4">
    <source>
        <dbReference type="ARBA" id="ARBA00023136"/>
    </source>
</evidence>
<evidence type="ECO:0000313" key="9">
    <source>
        <dbReference type="Proteomes" id="UP000053201"/>
    </source>
</evidence>
<feature type="transmembrane region" description="Helical" evidence="6">
    <location>
        <begin position="383"/>
        <end position="405"/>
    </location>
</feature>